<evidence type="ECO:0000256" key="4">
    <source>
        <dbReference type="ARBA" id="ARBA00022970"/>
    </source>
</evidence>
<dbReference type="Gene3D" id="3.40.50.2300">
    <property type="match status" value="2"/>
</dbReference>
<dbReference type="eggNOG" id="COG0683">
    <property type="taxonomic scope" value="Bacteria"/>
</dbReference>
<dbReference type="AlphaFoldDB" id="B1CAR1"/>
<gene>
    <name evidence="7" type="ORF">ANASTE_01057</name>
</gene>
<dbReference type="InterPro" id="IPR028082">
    <property type="entry name" value="Peripla_BP_I"/>
</dbReference>
<evidence type="ECO:0000256" key="3">
    <source>
        <dbReference type="ARBA" id="ARBA00022729"/>
    </source>
</evidence>
<name>B1CAR1_9FIRM</name>
<reference evidence="7" key="1">
    <citation type="submission" date="2008-01" db="EMBL/GenBank/DDBJ databases">
        <authorList>
            <person name="Fulton L."/>
            <person name="Clifton S."/>
            <person name="Fulton B."/>
            <person name="Xu J."/>
            <person name="Minx P."/>
            <person name="Pepin K.H."/>
            <person name="Johnson M."/>
            <person name="Thiruvilangam P."/>
            <person name="Bhonagiri V."/>
            <person name="Nash W.E."/>
            <person name="Mardis E.R."/>
            <person name="Wilson R.K."/>
        </authorList>
    </citation>
    <scope>NUCLEOTIDE SEQUENCE [LARGE SCALE GENOMIC DNA]</scope>
    <source>
        <strain evidence="7">DSM 17244</strain>
    </source>
</reference>
<dbReference type="InterPro" id="IPR000709">
    <property type="entry name" value="Leu_Ile_Val-bd"/>
</dbReference>
<dbReference type="HOGENOM" id="CLU_027128_6_1_9"/>
<dbReference type="CDD" id="cd06347">
    <property type="entry name" value="PBP1_ABC_LivK_ligand_binding-like"/>
    <property type="match status" value="1"/>
</dbReference>
<evidence type="ECO:0000313" key="8">
    <source>
        <dbReference type="Proteomes" id="UP000005178"/>
    </source>
</evidence>
<evidence type="ECO:0000313" key="7">
    <source>
        <dbReference type="EMBL" id="EDS71358.1"/>
    </source>
</evidence>
<keyword evidence="7" id="KW-0675">Receptor</keyword>
<keyword evidence="2" id="KW-0813">Transport</keyword>
<dbReference type="STRING" id="445971.ANASTE_01057"/>
<dbReference type="SUPFAM" id="SSF53822">
    <property type="entry name" value="Periplasmic binding protein-like I"/>
    <property type="match status" value="1"/>
</dbReference>
<protein>
    <submittedName>
        <fullName evidence="7">Receptor family ligand-binding protein</fullName>
    </submittedName>
</protein>
<feature type="domain" description="Leucine-binding protein" evidence="6">
    <location>
        <begin position="37"/>
        <end position="381"/>
    </location>
</feature>
<organism evidence="7 8">
    <name type="scientific">Anaerofustis stercorihominis DSM 17244</name>
    <dbReference type="NCBI Taxonomy" id="445971"/>
    <lineage>
        <taxon>Bacteria</taxon>
        <taxon>Bacillati</taxon>
        <taxon>Bacillota</taxon>
        <taxon>Clostridia</taxon>
        <taxon>Eubacteriales</taxon>
        <taxon>Eubacteriaceae</taxon>
        <taxon>Anaerofustis</taxon>
    </lineage>
</organism>
<dbReference type="InterPro" id="IPR028081">
    <property type="entry name" value="Leu-bd"/>
</dbReference>
<accession>B1CAR1</accession>
<dbReference type="Proteomes" id="UP000005178">
    <property type="component" value="Unassembled WGS sequence"/>
</dbReference>
<keyword evidence="3 5" id="KW-0732">Signal</keyword>
<sequence>MKMKKTMKKAAALVLASMMLVGFTACGGSDSESKGDTIKIGANYELSGDVATYGQACTKGIEMAVAEINKDGGVNGKQVEVVKIDNKSDNNEAMSAATKLASKEGVSVMIGPATSGAFKATISAANQYKVPAITCSGTSDDITVKEDGSVQDYIYRLCYTDTLQGSKMAEFAAKKLDAKSAIVLADNSNDYSNGLAKAFEAKFKKDGGKVVSTETFTAQDKDFAPVLTKIKDKKADVIYLPGYYTECSLIIKQARDLGIDLPILGADGYDSPSMLETAGKDALKDVYFTNHYAADDKSDVVQNFVKAYKSANNDENPGAFETLGYDAAKFACDAIKRAGSAEPQKVAEALAATKDFKAVTGTLSIDKQHNPVKETVVLEFKDGVATFNTKL</sequence>
<feature type="signal peptide" evidence="5">
    <location>
        <begin position="1"/>
        <end position="27"/>
    </location>
</feature>
<evidence type="ECO:0000259" key="6">
    <source>
        <dbReference type="Pfam" id="PF13458"/>
    </source>
</evidence>
<evidence type="ECO:0000256" key="5">
    <source>
        <dbReference type="SAM" id="SignalP"/>
    </source>
</evidence>
<evidence type="ECO:0000256" key="1">
    <source>
        <dbReference type="ARBA" id="ARBA00010062"/>
    </source>
</evidence>
<keyword evidence="4" id="KW-0029">Amino-acid transport</keyword>
<dbReference type="PANTHER" id="PTHR30483:SF6">
    <property type="entry name" value="PERIPLASMIC BINDING PROTEIN OF ABC TRANSPORTER FOR NATURAL AMINO ACIDS"/>
    <property type="match status" value="1"/>
</dbReference>
<comment type="similarity">
    <text evidence="1">Belongs to the leucine-binding protein family.</text>
</comment>
<proteinExistence type="inferred from homology"/>
<dbReference type="PRINTS" id="PR00337">
    <property type="entry name" value="LEUILEVALBP"/>
</dbReference>
<dbReference type="EMBL" id="ABIL02000006">
    <property type="protein sequence ID" value="EDS71358.1"/>
    <property type="molecule type" value="Genomic_DNA"/>
</dbReference>
<dbReference type="Pfam" id="PF13458">
    <property type="entry name" value="Peripla_BP_6"/>
    <property type="match status" value="1"/>
</dbReference>
<keyword evidence="8" id="KW-1185">Reference proteome</keyword>
<dbReference type="PROSITE" id="PS51257">
    <property type="entry name" value="PROKAR_LIPOPROTEIN"/>
    <property type="match status" value="1"/>
</dbReference>
<reference evidence="7" key="2">
    <citation type="submission" date="2013-08" db="EMBL/GenBank/DDBJ databases">
        <title>Draft genome sequence of Anaerofustis stercorihominis (DSM 17244).</title>
        <authorList>
            <person name="Sudarsanam P."/>
            <person name="Ley R."/>
            <person name="Guruge J."/>
            <person name="Turnbaugh P.J."/>
            <person name="Mahowald M."/>
            <person name="Liep D."/>
            <person name="Gordon J."/>
        </authorList>
    </citation>
    <scope>NUCLEOTIDE SEQUENCE</scope>
    <source>
        <strain evidence="7">DSM 17244</strain>
    </source>
</reference>
<feature type="chain" id="PRO_5039535318" evidence="5">
    <location>
        <begin position="28"/>
        <end position="391"/>
    </location>
</feature>
<dbReference type="PANTHER" id="PTHR30483">
    <property type="entry name" value="LEUCINE-SPECIFIC-BINDING PROTEIN"/>
    <property type="match status" value="1"/>
</dbReference>
<dbReference type="InterPro" id="IPR051010">
    <property type="entry name" value="BCAA_transport"/>
</dbReference>
<comment type="caution">
    <text evidence="7">The sequence shown here is derived from an EMBL/GenBank/DDBJ whole genome shotgun (WGS) entry which is preliminary data.</text>
</comment>
<dbReference type="GO" id="GO:0006865">
    <property type="term" value="P:amino acid transport"/>
    <property type="evidence" value="ECO:0007669"/>
    <property type="project" value="UniProtKB-KW"/>
</dbReference>
<evidence type="ECO:0000256" key="2">
    <source>
        <dbReference type="ARBA" id="ARBA00022448"/>
    </source>
</evidence>